<name>A0AAD8V8N4_9PEZI</name>
<dbReference type="RefSeq" id="XP_060416858.1">
    <property type="nucleotide sequence ID" value="XM_060565244.1"/>
</dbReference>
<accession>A0AAD8V8N4</accession>
<dbReference type="GeneID" id="85449484"/>
<reference evidence="1" key="1">
    <citation type="submission" date="2021-06" db="EMBL/GenBank/DDBJ databases">
        <title>Comparative genomics, transcriptomics and evolutionary studies reveal genomic signatures of adaptation to plant cell wall in hemibiotrophic fungi.</title>
        <authorList>
            <consortium name="DOE Joint Genome Institute"/>
            <person name="Baroncelli R."/>
            <person name="Diaz J.F."/>
            <person name="Benocci T."/>
            <person name="Peng M."/>
            <person name="Battaglia E."/>
            <person name="Haridas S."/>
            <person name="Andreopoulos W."/>
            <person name="Labutti K."/>
            <person name="Pangilinan J."/>
            <person name="Floch G.L."/>
            <person name="Makela M.R."/>
            <person name="Henrissat B."/>
            <person name="Grigoriev I.V."/>
            <person name="Crouch J.A."/>
            <person name="De Vries R.P."/>
            <person name="Sukno S.A."/>
            <person name="Thon M.R."/>
        </authorList>
    </citation>
    <scope>NUCLEOTIDE SEQUENCE</scope>
    <source>
        <strain evidence="1">CBS 125086</strain>
    </source>
</reference>
<evidence type="ECO:0000313" key="1">
    <source>
        <dbReference type="EMBL" id="KAK1595881.1"/>
    </source>
</evidence>
<dbReference type="Proteomes" id="UP001230504">
    <property type="component" value="Unassembled WGS sequence"/>
</dbReference>
<dbReference type="AlphaFoldDB" id="A0AAD8V8N4"/>
<evidence type="ECO:0000313" key="2">
    <source>
        <dbReference type="Proteomes" id="UP001230504"/>
    </source>
</evidence>
<protein>
    <submittedName>
        <fullName evidence="1">Uncharacterized protein</fullName>
    </submittedName>
</protein>
<comment type="caution">
    <text evidence="1">The sequence shown here is derived from an EMBL/GenBank/DDBJ whole genome shotgun (WGS) entry which is preliminary data.</text>
</comment>
<proteinExistence type="predicted"/>
<sequence>MNPELSCVEFELAFLFGSDHPVVGFEGVTEIMRKRSNRFRLAETGLVTTRSMAYRLHKREQQKAALLSWDYTITVLAKLIISLQFNDCRGFFFYNKRKRQHDAPSNSQATVPNVENHCPDSSLRIWYLVVPISWQMLPGIAIRFATAVDTP</sequence>
<gene>
    <name evidence="1" type="ORF">LY79DRAFT_95360</name>
</gene>
<organism evidence="1 2">
    <name type="scientific">Colletotrichum navitas</name>
    <dbReference type="NCBI Taxonomy" id="681940"/>
    <lineage>
        <taxon>Eukaryota</taxon>
        <taxon>Fungi</taxon>
        <taxon>Dikarya</taxon>
        <taxon>Ascomycota</taxon>
        <taxon>Pezizomycotina</taxon>
        <taxon>Sordariomycetes</taxon>
        <taxon>Hypocreomycetidae</taxon>
        <taxon>Glomerellales</taxon>
        <taxon>Glomerellaceae</taxon>
        <taxon>Colletotrichum</taxon>
        <taxon>Colletotrichum graminicola species complex</taxon>
    </lineage>
</organism>
<keyword evidence="2" id="KW-1185">Reference proteome</keyword>
<dbReference type="EMBL" id="JAHLJV010000014">
    <property type="protein sequence ID" value="KAK1595881.1"/>
    <property type="molecule type" value="Genomic_DNA"/>
</dbReference>